<sequence>MNKFYIQIVLLFLSVSVYLNNKALATEPAPENATKTKSKNSYPTSEEIYENNKHLLCANPEEALEVDELMEEAVTHLEKHATSKDDYKNLMGNPYCNLDVYEKKYHDDTIVLKFHYILHDPNKYNETIDEFWDPDCINFLDHPHTQRKIIRVYSPNLILIQQRYKRSRSDRQKYFYALVRKTQISEEKAIIVMTSANIIDHHPSKKSYKNTIIESANSFTTEVDSEDDIRKGKIKKTFVNIAGYLIEKNDNQVDITRIESIDENGSN</sequence>
<keyword evidence="5" id="KW-1185">Reference proteome</keyword>
<dbReference type="VEuPathDB" id="PlasmoDB:PCHAS_1401100"/>
<evidence type="ECO:0000313" key="3">
    <source>
        <dbReference type="EMBL" id="SCL82078.1"/>
    </source>
</evidence>
<feature type="chain" id="PRO_5014501727" evidence="1">
    <location>
        <begin position="26"/>
        <end position="267"/>
    </location>
</feature>
<reference evidence="4 5" key="1">
    <citation type="journal article" date="2014" name="BMC Biol.">
        <title>A comprehensive evaluation of rodent malaria parasite genomes and gene expression.</title>
        <authorList>
            <person name="Otto T.D."/>
            <person name="Bohme U."/>
            <person name="Jackson A.P."/>
            <person name="Hunt M."/>
            <person name="Franke-Fayard B."/>
            <person name="Hoeijmakers W.A."/>
            <person name="Religa A.A."/>
            <person name="Robertson L."/>
            <person name="Sanders M."/>
            <person name="Ogun S.A."/>
            <person name="Cunningham D."/>
            <person name="Erhart A."/>
            <person name="Billker O."/>
            <person name="Khan S.M."/>
            <person name="Stunnenberg H.G."/>
            <person name="Langhorne J."/>
            <person name="Holder A.A."/>
            <person name="Waters A.P."/>
            <person name="Newbold C.I."/>
            <person name="Pain A."/>
            <person name="Berriman M."/>
            <person name="Janse C.J."/>
        </authorList>
    </citation>
    <scope>NUCLEOTIDE SEQUENCE [LARGE SCALE GENOMIC DNA]</scope>
    <source>
        <strain evidence="4 5">AS</strain>
    </source>
</reference>
<dbReference type="Proteomes" id="UP000195489">
    <property type="component" value="Unassembled WGS sequence"/>
</dbReference>
<dbReference type="RefSeq" id="XP_016654790.1">
    <property type="nucleotide sequence ID" value="XM_016799509.1"/>
</dbReference>
<dbReference type="Gene3D" id="3.30.530.20">
    <property type="match status" value="1"/>
</dbReference>
<dbReference type="EMBL" id="FMIL01000013">
    <property type="protein sequence ID" value="SCL82049.1"/>
    <property type="molecule type" value="Genomic_DNA"/>
</dbReference>
<dbReference type="Proteomes" id="UP000071118">
    <property type="component" value="Chromosome 14"/>
</dbReference>
<reference evidence="4" key="2">
    <citation type="submission" date="2014-05" db="EMBL/GenBank/DDBJ databases">
        <authorList>
            <person name="Aslett M.A."/>
            <person name="De Silva N."/>
        </authorList>
    </citation>
    <scope>NUCLEOTIDE SEQUENCE</scope>
    <source>
        <strain evidence="4">AS</strain>
    </source>
</reference>
<gene>
    <name evidence="2" type="ORF">PCHAJ_000485900</name>
    <name evidence="4" type="ORF">PCHAS_1401100</name>
    <name evidence="3" type="ORF">PCHCB_000491500</name>
</gene>
<dbReference type="AlphaFoldDB" id="A0A077TU12"/>
<dbReference type="GeneID" id="27795086"/>
<dbReference type="InterPro" id="IPR006486">
    <property type="entry name" value="PYST_A"/>
</dbReference>
<feature type="signal peptide" evidence="1">
    <location>
        <begin position="1"/>
        <end position="25"/>
    </location>
</feature>
<organism evidence="2">
    <name type="scientific">Plasmodium chabaudi chabaudi</name>
    <dbReference type="NCBI Taxonomy" id="31271"/>
    <lineage>
        <taxon>Eukaryota</taxon>
        <taxon>Sar</taxon>
        <taxon>Alveolata</taxon>
        <taxon>Apicomplexa</taxon>
        <taxon>Aconoidasida</taxon>
        <taxon>Haemosporida</taxon>
        <taxon>Plasmodiidae</taxon>
        <taxon>Plasmodium</taxon>
        <taxon>Plasmodium (Vinckeia)</taxon>
    </lineage>
</organism>
<dbReference type="EMBL" id="LK022891">
    <property type="protein sequence ID" value="VTZ70683.1"/>
    <property type="molecule type" value="Genomic_DNA"/>
</dbReference>
<dbReference type="Proteomes" id="UP000507163">
    <property type="component" value="Unassembled WGS sequence"/>
</dbReference>
<dbReference type="NCBIfam" id="TIGR01599">
    <property type="entry name" value="PYST-A"/>
    <property type="match status" value="1"/>
</dbReference>
<evidence type="ECO:0000313" key="4">
    <source>
        <dbReference type="EMBL" id="VTZ70683.1"/>
    </source>
</evidence>
<dbReference type="OrthoDB" id="373150at2759"/>
<evidence type="ECO:0000313" key="2">
    <source>
        <dbReference type="EMBL" id="SCL82049.1"/>
    </source>
</evidence>
<dbReference type="SUPFAM" id="SSF55961">
    <property type="entry name" value="Bet v1-like"/>
    <property type="match status" value="1"/>
</dbReference>
<evidence type="ECO:0000313" key="6">
    <source>
        <dbReference type="Proteomes" id="UP000195489"/>
    </source>
</evidence>
<name>A0A077TU12_PLACU</name>
<protein>
    <submittedName>
        <fullName evidence="2">Fam-a protein</fullName>
    </submittedName>
</protein>
<keyword evidence="1" id="KW-0732">Signal</keyword>
<evidence type="ECO:0000313" key="5">
    <source>
        <dbReference type="Proteomes" id="UP000071118"/>
    </source>
</evidence>
<dbReference type="EMBL" id="FMIM01000017">
    <property type="protein sequence ID" value="SCL82078.1"/>
    <property type="molecule type" value="Genomic_DNA"/>
</dbReference>
<dbReference type="KEGG" id="pcb:PCHAS_1401100"/>
<reference evidence="2 6" key="3">
    <citation type="submission" date="2016-08" db="EMBL/GenBank/DDBJ databases">
        <authorList>
            <consortium name="Pathogen Informatics"/>
        </authorList>
    </citation>
    <scope>NUCLEOTIDE SEQUENCE</scope>
    <source>
        <strain evidence="2">AJ</strain>
        <strain evidence="4">AS</strain>
        <strain evidence="3 6">CB</strain>
    </source>
</reference>
<accession>A0A077TU12</accession>
<evidence type="ECO:0000256" key="1">
    <source>
        <dbReference type="SAM" id="SignalP"/>
    </source>
</evidence>
<dbReference type="InterPro" id="IPR023393">
    <property type="entry name" value="START-like_dom_sf"/>
</dbReference>
<proteinExistence type="predicted"/>